<gene>
    <name evidence="9" type="ORF">TOPH_02073</name>
</gene>
<evidence type="ECO:0000256" key="2">
    <source>
        <dbReference type="ARBA" id="ARBA00022490"/>
    </source>
</evidence>
<dbReference type="GO" id="GO:0005737">
    <property type="term" value="C:cytoplasm"/>
    <property type="evidence" value="ECO:0007669"/>
    <property type="project" value="UniProtKB-SubCell"/>
</dbReference>
<reference evidence="9 10" key="1">
    <citation type="journal article" date="2015" name="BMC Genomics">
        <title>The genome of the truffle-parasite Tolypocladium ophioglossoides and the evolution of antifungal peptaibiotics.</title>
        <authorList>
            <person name="Quandt C.A."/>
            <person name="Bushley K.E."/>
            <person name="Spatafora J.W."/>
        </authorList>
    </citation>
    <scope>NUCLEOTIDE SEQUENCE [LARGE SCALE GENOMIC DNA]</scope>
    <source>
        <strain evidence="9 10">CBS 100239</strain>
    </source>
</reference>
<dbReference type="STRING" id="1163406.A0A0L0NGU7"/>
<evidence type="ECO:0000256" key="7">
    <source>
        <dbReference type="SAM" id="MobiDB-lite"/>
    </source>
</evidence>
<evidence type="ECO:0000256" key="3">
    <source>
        <dbReference type="ARBA" id="ARBA00022741"/>
    </source>
</evidence>
<feature type="region of interest" description="Disordered" evidence="7">
    <location>
        <begin position="468"/>
        <end position="498"/>
    </location>
</feature>
<dbReference type="InterPro" id="IPR027417">
    <property type="entry name" value="P-loop_NTPase"/>
</dbReference>
<dbReference type="PROSITE" id="PS50067">
    <property type="entry name" value="KINESIN_MOTOR_2"/>
    <property type="match status" value="1"/>
</dbReference>
<dbReference type="SUPFAM" id="SSF47781">
    <property type="entry name" value="RuvA domain 2-like"/>
    <property type="match status" value="1"/>
</dbReference>
<feature type="region of interest" description="Disordered" evidence="7">
    <location>
        <begin position="652"/>
        <end position="675"/>
    </location>
</feature>
<dbReference type="Gene3D" id="3.40.850.10">
    <property type="entry name" value="Kinesin motor domain"/>
    <property type="match status" value="1"/>
</dbReference>
<name>A0A0L0NGU7_TOLOC</name>
<dbReference type="OrthoDB" id="3176171at2759"/>
<dbReference type="GO" id="GO:0051231">
    <property type="term" value="P:spindle elongation"/>
    <property type="evidence" value="ECO:0007669"/>
    <property type="project" value="TreeGrafter"/>
</dbReference>
<keyword evidence="5" id="KW-0175">Coiled coil</keyword>
<dbReference type="Pfam" id="PF00225">
    <property type="entry name" value="Kinesin"/>
    <property type="match status" value="1"/>
</dbReference>
<dbReference type="InterPro" id="IPR027640">
    <property type="entry name" value="Kinesin-like_fam"/>
</dbReference>
<evidence type="ECO:0000256" key="6">
    <source>
        <dbReference type="PROSITE-ProRule" id="PRU00283"/>
    </source>
</evidence>
<dbReference type="GO" id="GO:0008017">
    <property type="term" value="F:microtubule binding"/>
    <property type="evidence" value="ECO:0007669"/>
    <property type="project" value="InterPro"/>
</dbReference>
<dbReference type="GO" id="GO:0007052">
    <property type="term" value="P:mitotic spindle organization"/>
    <property type="evidence" value="ECO:0007669"/>
    <property type="project" value="TreeGrafter"/>
</dbReference>
<dbReference type="SMART" id="SM00129">
    <property type="entry name" value="KISc"/>
    <property type="match status" value="1"/>
</dbReference>
<dbReference type="InterPro" id="IPR010994">
    <property type="entry name" value="RuvA_2-like"/>
</dbReference>
<dbReference type="GO" id="GO:0007018">
    <property type="term" value="P:microtubule-based movement"/>
    <property type="evidence" value="ECO:0007669"/>
    <property type="project" value="InterPro"/>
</dbReference>
<evidence type="ECO:0000256" key="5">
    <source>
        <dbReference type="ARBA" id="ARBA00023054"/>
    </source>
</evidence>
<dbReference type="PANTHER" id="PTHR47969">
    <property type="entry name" value="CHROMOSOME-ASSOCIATED KINESIN KIF4A-RELATED"/>
    <property type="match status" value="1"/>
</dbReference>
<keyword evidence="3 6" id="KW-0547">Nucleotide-binding</keyword>
<evidence type="ECO:0000256" key="4">
    <source>
        <dbReference type="ARBA" id="ARBA00022840"/>
    </source>
</evidence>
<evidence type="ECO:0000259" key="8">
    <source>
        <dbReference type="PROSITE" id="PS50067"/>
    </source>
</evidence>
<dbReference type="AlphaFoldDB" id="A0A0L0NGU7"/>
<keyword evidence="4 6" id="KW-0067">ATP-binding</keyword>
<feature type="non-terminal residue" evidence="9">
    <location>
        <position position="1"/>
    </location>
</feature>
<dbReference type="GO" id="GO:0005524">
    <property type="term" value="F:ATP binding"/>
    <property type="evidence" value="ECO:0007669"/>
    <property type="project" value="UniProtKB-UniRule"/>
</dbReference>
<keyword evidence="6" id="KW-0505">Motor protein</keyword>
<accession>A0A0L0NGU7</accession>
<comment type="subcellular location">
    <subcellularLocation>
        <location evidence="1">Cytoplasm</location>
    </subcellularLocation>
</comment>
<protein>
    <submittedName>
        <fullName evidence="9">Kinesin-like protein KIF22</fullName>
    </submittedName>
</protein>
<dbReference type="CDD" id="cd00106">
    <property type="entry name" value="KISc"/>
    <property type="match status" value="1"/>
</dbReference>
<feature type="binding site" evidence="6">
    <location>
        <begin position="148"/>
        <end position="155"/>
    </location>
    <ligand>
        <name>ATP</name>
        <dbReference type="ChEBI" id="CHEBI:30616"/>
    </ligand>
</feature>
<dbReference type="PANTHER" id="PTHR47969:SF15">
    <property type="entry name" value="CHROMOSOME-ASSOCIATED KINESIN KIF4A-RELATED"/>
    <property type="match status" value="1"/>
</dbReference>
<feature type="domain" description="Kinesin motor" evidence="8">
    <location>
        <begin position="60"/>
        <end position="392"/>
    </location>
</feature>
<proteinExistence type="inferred from homology"/>
<dbReference type="PRINTS" id="PR00380">
    <property type="entry name" value="KINESINHEAVY"/>
</dbReference>
<evidence type="ECO:0000313" key="9">
    <source>
        <dbReference type="EMBL" id="KND92955.1"/>
    </source>
</evidence>
<comment type="similarity">
    <text evidence="6">Belongs to the TRAFAC class myosin-kinesin ATPase superfamily. Kinesin family.</text>
</comment>
<dbReference type="InterPro" id="IPR001752">
    <property type="entry name" value="Kinesin_motor_dom"/>
</dbReference>
<dbReference type="GO" id="GO:0003777">
    <property type="term" value="F:microtubule motor activity"/>
    <property type="evidence" value="ECO:0007669"/>
    <property type="project" value="InterPro"/>
</dbReference>
<dbReference type="SUPFAM" id="SSF52540">
    <property type="entry name" value="P-loop containing nucleoside triphosphate hydrolases"/>
    <property type="match status" value="1"/>
</dbReference>
<organism evidence="9 10">
    <name type="scientific">Tolypocladium ophioglossoides (strain CBS 100239)</name>
    <name type="common">Snaketongue truffleclub</name>
    <name type="synonym">Elaphocordyceps ophioglossoides</name>
    <dbReference type="NCBI Taxonomy" id="1163406"/>
    <lineage>
        <taxon>Eukaryota</taxon>
        <taxon>Fungi</taxon>
        <taxon>Dikarya</taxon>
        <taxon>Ascomycota</taxon>
        <taxon>Pezizomycotina</taxon>
        <taxon>Sordariomycetes</taxon>
        <taxon>Hypocreomycetidae</taxon>
        <taxon>Hypocreales</taxon>
        <taxon>Ophiocordycipitaceae</taxon>
        <taxon>Tolypocladium</taxon>
    </lineage>
</organism>
<comment type="caution">
    <text evidence="9">The sequence shown here is derived from an EMBL/GenBank/DDBJ whole genome shotgun (WGS) entry which is preliminary data.</text>
</comment>
<keyword evidence="10" id="KW-1185">Reference proteome</keyword>
<evidence type="ECO:0000313" key="10">
    <source>
        <dbReference type="Proteomes" id="UP000036947"/>
    </source>
</evidence>
<dbReference type="InterPro" id="IPR036961">
    <property type="entry name" value="Kinesin_motor_dom_sf"/>
</dbReference>
<dbReference type="GO" id="GO:0005875">
    <property type="term" value="C:microtubule associated complex"/>
    <property type="evidence" value="ECO:0007669"/>
    <property type="project" value="TreeGrafter"/>
</dbReference>
<dbReference type="Proteomes" id="UP000036947">
    <property type="component" value="Unassembled WGS sequence"/>
</dbReference>
<sequence length="768" mass="84373">PGDPCRAVRLNLLFPAQHRCIDSSIVHFLTSEDSRAGGALAVSFVVASVLDSFQLSFAMSVRVVARIRPLLEKELDKDIIVRPESAKPGKPNTIVKIPNPKNEAEEFSFAFNGVYERSTSQETLFTSEVQPHLKSLFQGYDVTIFAYGVTGTGKTHTMRGGLKLADRGVIPRLLSGVFRRGKKIMKDTQGNTTVRVTLSYYEIYNDKVFDLLEPLEKRTPSGLPLRAEANGRTVVCGLSERACEDLKDFEKMYIEANNNRVTAATKLNAHSSRSHAILRVKLTQTTGDMVRESTASAIDLAGSEDNRRTDNDKERLVESAAINKSLFVLSQCIDAISRGDKRIPYRESKMTRILSLGQNNGITVMILNLAPLRSYHLDTLTSLNVSSRAKRIEVREIENEVVFKQVPRMNSAAGGARQPLRPLANAHNVHNGNIAAKAADANKPVKAFSVYTDKAKPSAIARPAVGASLVPRRSSRKRPSEHEVVPRPTKVARPAGEESVTVSAAQIEAMVERKVSEILAARTAAEQAAAPPQVSVPPHVSDAVQRRLEALERRIENEDWREDAKSDGLRYLLAARQHKERGDDVAALKAYEMALPFFPGQAKLLGQIERLRSRLGVSGGVDAEYQSPPKSERKRRRRVIVDDCDYHDAAEADAEGEPFTDAVKSRSRKAKAKPATTKLVMPADDTAPGPASPRTRKLLDVVNTRDLSQIRGLTGFGPKRARDLVDYLELAATEADDGGRIDSLAQLRTLPGMGGRTVERAYEGLLTA</sequence>
<keyword evidence="2" id="KW-0963">Cytoplasm</keyword>
<dbReference type="EMBL" id="LFRF01000004">
    <property type="protein sequence ID" value="KND92955.1"/>
    <property type="molecule type" value="Genomic_DNA"/>
</dbReference>
<evidence type="ECO:0000256" key="1">
    <source>
        <dbReference type="ARBA" id="ARBA00004496"/>
    </source>
</evidence>